<keyword evidence="4" id="KW-0186">Copper</keyword>
<feature type="chain" id="PRO_5022679305" description="Plastocyanin-like domain-containing protein" evidence="5">
    <location>
        <begin position="21"/>
        <end position="589"/>
    </location>
</feature>
<dbReference type="InterPro" id="IPR011707">
    <property type="entry name" value="Cu-oxidase-like_N"/>
</dbReference>
<keyword evidence="5" id="KW-0732">Signal</keyword>
<dbReference type="GO" id="GO:0006826">
    <property type="term" value="P:iron ion transport"/>
    <property type="evidence" value="ECO:0007669"/>
    <property type="project" value="TreeGrafter"/>
</dbReference>
<evidence type="ECO:0000256" key="3">
    <source>
        <dbReference type="ARBA" id="ARBA00023002"/>
    </source>
</evidence>
<evidence type="ECO:0000313" key="10">
    <source>
        <dbReference type="Proteomes" id="UP000324832"/>
    </source>
</evidence>
<comment type="similarity">
    <text evidence="1">Belongs to the multicopper oxidase family.</text>
</comment>
<dbReference type="CDD" id="cd13858">
    <property type="entry name" value="CuRO_1_tcLCC2_insect_like"/>
    <property type="match status" value="1"/>
</dbReference>
<dbReference type="EMBL" id="FZQP02002271">
    <property type="protein sequence ID" value="VVC95323.1"/>
    <property type="molecule type" value="Genomic_DNA"/>
</dbReference>
<feature type="signal peptide" evidence="5">
    <location>
        <begin position="1"/>
        <end position="20"/>
    </location>
</feature>
<evidence type="ECO:0000259" key="6">
    <source>
        <dbReference type="Pfam" id="PF00394"/>
    </source>
</evidence>
<dbReference type="Pfam" id="PF00394">
    <property type="entry name" value="Cu-oxidase"/>
    <property type="match status" value="1"/>
</dbReference>
<dbReference type="InterPro" id="IPR045087">
    <property type="entry name" value="Cu-oxidase_fam"/>
</dbReference>
<feature type="domain" description="Plastocyanin-like" evidence="7">
    <location>
        <begin position="445"/>
        <end position="547"/>
    </location>
</feature>
<reference evidence="9 10" key="1">
    <citation type="submission" date="2017-07" db="EMBL/GenBank/DDBJ databases">
        <authorList>
            <person name="Talla V."/>
            <person name="Backstrom N."/>
        </authorList>
    </citation>
    <scope>NUCLEOTIDE SEQUENCE [LARGE SCALE GENOMIC DNA]</scope>
</reference>
<accession>A0A5E4QCY7</accession>
<dbReference type="PANTHER" id="PTHR11709:SF394">
    <property type="entry name" value="FI03373P-RELATED"/>
    <property type="match status" value="1"/>
</dbReference>
<sequence>MKLLIFFYLVIANISNNGKASLESFSPNDNVLFTDTTKSSDKSCHRPCKFNVKPRQCYFSFDVGPVIDDERPALAINGLTPGPSLHVCLHDIIIVQVRNRIPDQDLSIHWNGLEQRGTPYMDGVPMITQCSIAYGSTYKYSFRASKPGTFFYHADSVSQQSDGVYGSLIVDQPQPLEPHSSLYDYDRSKEHTLIFGARFPELISGSLDTFGDVKPNGVLINGKDSAKLFVIPSYSYRLRFINAIAVECPLVVGISEHLVTVVATDGKPVQPIITEAVKLYPGERMDVVVRADRHRSGYWLQVKGEGVCAQLSARAMFIYSGFNYTSLIDYQPNSKFNIEDSSTVKGQDLLSYKQVPPFKNVRSVYLGIDKNMIEFKETDNDFRYVSDVVPKKPFFPAALSLQNGVVQINGKNFLFPDVPYLLKPREVRSELVCEVGNEKMHRDPQCLQLLTANVNEVLELILVNEGAGSNDTYTFHMHGYAMQVLATWQSPAGLPLSRTEFEKLDKEGLIDRNLQNPPVKNSVMVPNKGFTIVRINPEYGGSWMFECRSCALSSLPVAILISVPQPIPKIVVDSLPTCASYRPADVLLN</sequence>
<gene>
    <name evidence="9" type="ORF">LSINAPIS_LOCUS7063</name>
</gene>
<keyword evidence="2" id="KW-0479">Metal-binding</keyword>
<evidence type="ECO:0000256" key="4">
    <source>
        <dbReference type="ARBA" id="ARBA00023008"/>
    </source>
</evidence>
<protein>
    <recommendedName>
        <fullName evidence="11">Plastocyanin-like domain-containing protein</fullName>
    </recommendedName>
</protein>
<evidence type="ECO:0000256" key="2">
    <source>
        <dbReference type="ARBA" id="ARBA00022723"/>
    </source>
</evidence>
<evidence type="ECO:0000259" key="8">
    <source>
        <dbReference type="Pfam" id="PF07732"/>
    </source>
</evidence>
<dbReference type="Gene3D" id="2.60.40.420">
    <property type="entry name" value="Cupredoxins - blue copper proteins"/>
    <property type="match status" value="3"/>
</dbReference>
<dbReference type="AlphaFoldDB" id="A0A5E4QCY7"/>
<keyword evidence="3" id="KW-0560">Oxidoreductase</keyword>
<dbReference type="SUPFAM" id="SSF49503">
    <property type="entry name" value="Cupredoxins"/>
    <property type="match status" value="3"/>
</dbReference>
<dbReference type="Proteomes" id="UP000324832">
    <property type="component" value="Unassembled WGS sequence"/>
</dbReference>
<feature type="domain" description="Plastocyanin-like" evidence="8">
    <location>
        <begin position="70"/>
        <end position="174"/>
    </location>
</feature>
<evidence type="ECO:0000313" key="9">
    <source>
        <dbReference type="EMBL" id="VVC95323.1"/>
    </source>
</evidence>
<evidence type="ECO:0000259" key="7">
    <source>
        <dbReference type="Pfam" id="PF07731"/>
    </source>
</evidence>
<evidence type="ECO:0000256" key="5">
    <source>
        <dbReference type="SAM" id="SignalP"/>
    </source>
</evidence>
<keyword evidence="10" id="KW-1185">Reference proteome</keyword>
<dbReference type="InterPro" id="IPR008972">
    <property type="entry name" value="Cupredoxin"/>
</dbReference>
<proteinExistence type="inferred from homology"/>
<evidence type="ECO:0008006" key="11">
    <source>
        <dbReference type="Google" id="ProtNLM"/>
    </source>
</evidence>
<dbReference type="GO" id="GO:0005886">
    <property type="term" value="C:plasma membrane"/>
    <property type="evidence" value="ECO:0007669"/>
    <property type="project" value="TreeGrafter"/>
</dbReference>
<dbReference type="InterPro" id="IPR001117">
    <property type="entry name" value="Cu-oxidase_2nd"/>
</dbReference>
<organism evidence="9 10">
    <name type="scientific">Leptidea sinapis</name>
    <dbReference type="NCBI Taxonomy" id="189913"/>
    <lineage>
        <taxon>Eukaryota</taxon>
        <taxon>Metazoa</taxon>
        <taxon>Ecdysozoa</taxon>
        <taxon>Arthropoda</taxon>
        <taxon>Hexapoda</taxon>
        <taxon>Insecta</taxon>
        <taxon>Pterygota</taxon>
        <taxon>Neoptera</taxon>
        <taxon>Endopterygota</taxon>
        <taxon>Lepidoptera</taxon>
        <taxon>Glossata</taxon>
        <taxon>Ditrysia</taxon>
        <taxon>Papilionoidea</taxon>
        <taxon>Pieridae</taxon>
        <taxon>Dismorphiinae</taxon>
        <taxon>Leptidea</taxon>
    </lineage>
</organism>
<name>A0A5E4QCY7_9NEOP</name>
<dbReference type="InterPro" id="IPR011706">
    <property type="entry name" value="Cu-oxidase_C"/>
</dbReference>
<dbReference type="GO" id="GO:0016491">
    <property type="term" value="F:oxidoreductase activity"/>
    <property type="evidence" value="ECO:0007669"/>
    <property type="project" value="UniProtKB-KW"/>
</dbReference>
<dbReference type="GO" id="GO:0005507">
    <property type="term" value="F:copper ion binding"/>
    <property type="evidence" value="ECO:0007669"/>
    <property type="project" value="InterPro"/>
</dbReference>
<dbReference type="Pfam" id="PF07731">
    <property type="entry name" value="Cu-oxidase_2"/>
    <property type="match status" value="1"/>
</dbReference>
<dbReference type="Pfam" id="PF07732">
    <property type="entry name" value="Cu-oxidase_3"/>
    <property type="match status" value="1"/>
</dbReference>
<feature type="domain" description="Plastocyanin-like" evidence="6">
    <location>
        <begin position="214"/>
        <end position="307"/>
    </location>
</feature>
<dbReference type="PANTHER" id="PTHR11709">
    <property type="entry name" value="MULTI-COPPER OXIDASE"/>
    <property type="match status" value="1"/>
</dbReference>
<evidence type="ECO:0000256" key="1">
    <source>
        <dbReference type="ARBA" id="ARBA00010609"/>
    </source>
</evidence>